<dbReference type="SUPFAM" id="SSF52980">
    <property type="entry name" value="Restriction endonuclease-like"/>
    <property type="match status" value="1"/>
</dbReference>
<sequence length="128" mass="14127">MGVRVAAQRLDEVDGMAESILETAGRLALADASVPAPTAQYVVAAPGGRIIARLDAAYPTLRTGIEYDGRRVHDAPQALYRDRERQNALVALGWTILRYTWWDVIEDPARFVASVRNALQPRQGLRSI</sequence>
<dbReference type="AlphaFoldDB" id="A0A4Q7KCX3"/>
<reference evidence="2 3" key="1">
    <citation type="submission" date="2019-02" db="EMBL/GenBank/DDBJ databases">
        <title>Genomic Encyclopedia of Type Strains, Phase IV (KMG-IV): sequencing the most valuable type-strain genomes for metagenomic binning, comparative biology and taxonomic classification.</title>
        <authorList>
            <person name="Goeker M."/>
        </authorList>
    </citation>
    <scope>NUCLEOTIDE SEQUENCE [LARGE SCALE GENOMIC DNA]</scope>
    <source>
        <strain evidence="2 3">DSM 101727</strain>
    </source>
</reference>
<protein>
    <recommendedName>
        <fullName evidence="1">Restriction endonuclease type II-like domain-containing protein</fullName>
    </recommendedName>
</protein>
<comment type="caution">
    <text evidence="2">The sequence shown here is derived from an EMBL/GenBank/DDBJ whole genome shotgun (WGS) entry which is preliminary data.</text>
</comment>
<accession>A0A4Q7KCX3</accession>
<feature type="domain" description="Restriction endonuclease type II-like" evidence="1">
    <location>
        <begin position="60"/>
        <end position="119"/>
    </location>
</feature>
<keyword evidence="3" id="KW-1185">Reference proteome</keyword>
<dbReference type="Proteomes" id="UP000294257">
    <property type="component" value="Unassembled WGS sequence"/>
</dbReference>
<evidence type="ECO:0000313" key="3">
    <source>
        <dbReference type="Proteomes" id="UP000294257"/>
    </source>
</evidence>
<dbReference type="EMBL" id="SGWQ01000014">
    <property type="protein sequence ID" value="RZS31388.1"/>
    <property type="molecule type" value="Genomic_DNA"/>
</dbReference>
<gene>
    <name evidence="2" type="ORF">EV193_11479</name>
</gene>
<organism evidence="2 3">
    <name type="scientific">Herbihabitans rhizosphaerae</name>
    <dbReference type="NCBI Taxonomy" id="1872711"/>
    <lineage>
        <taxon>Bacteria</taxon>
        <taxon>Bacillati</taxon>
        <taxon>Actinomycetota</taxon>
        <taxon>Actinomycetes</taxon>
        <taxon>Pseudonocardiales</taxon>
        <taxon>Pseudonocardiaceae</taxon>
        <taxon>Herbihabitans</taxon>
    </lineage>
</organism>
<dbReference type="InterPro" id="IPR049468">
    <property type="entry name" value="Restrct_endonuc-II-like_dom"/>
</dbReference>
<proteinExistence type="predicted"/>
<name>A0A4Q7KCX3_9PSEU</name>
<evidence type="ECO:0000313" key="2">
    <source>
        <dbReference type="EMBL" id="RZS31388.1"/>
    </source>
</evidence>
<dbReference type="InterPro" id="IPR011335">
    <property type="entry name" value="Restrct_endonuc-II-like"/>
</dbReference>
<dbReference type="Pfam" id="PF18741">
    <property type="entry name" value="MTES_1575"/>
    <property type="match status" value="1"/>
</dbReference>
<evidence type="ECO:0000259" key="1">
    <source>
        <dbReference type="Pfam" id="PF18741"/>
    </source>
</evidence>
<dbReference type="Gene3D" id="3.40.960.10">
    <property type="entry name" value="VSR Endonuclease"/>
    <property type="match status" value="1"/>
</dbReference>